<evidence type="ECO:0000313" key="3">
    <source>
        <dbReference type="EMBL" id="GAA0564293.1"/>
    </source>
</evidence>
<comment type="caution">
    <text evidence="3">The sequence shown here is derived from an EMBL/GenBank/DDBJ whole genome shotgun (WGS) entry which is preliminary data.</text>
</comment>
<dbReference type="SMART" id="SM01259">
    <property type="entry name" value="LAB_N"/>
    <property type="match status" value="1"/>
</dbReference>
<dbReference type="Proteomes" id="UP001499951">
    <property type="component" value="Unassembled WGS sequence"/>
</dbReference>
<gene>
    <name evidence="3" type="ORF">GCM10008942_10810</name>
</gene>
<dbReference type="EMBL" id="BAAADD010000003">
    <property type="protein sequence ID" value="GAA0564293.1"/>
    <property type="molecule type" value="Genomic_DNA"/>
</dbReference>
<reference evidence="4" key="1">
    <citation type="journal article" date="2019" name="Int. J. Syst. Evol. Microbiol.">
        <title>The Global Catalogue of Microorganisms (GCM) 10K type strain sequencing project: providing services to taxonomists for standard genome sequencing and annotation.</title>
        <authorList>
            <consortium name="The Broad Institute Genomics Platform"/>
            <consortium name="The Broad Institute Genome Sequencing Center for Infectious Disease"/>
            <person name="Wu L."/>
            <person name="Ma J."/>
        </authorList>
    </citation>
    <scope>NUCLEOTIDE SEQUENCE [LARGE SCALE GENOMIC DNA]</scope>
    <source>
        <strain evidence="4">JCM 15089</strain>
    </source>
</reference>
<keyword evidence="1" id="KW-1133">Transmembrane helix</keyword>
<feature type="transmembrane region" description="Helical" evidence="1">
    <location>
        <begin position="52"/>
        <end position="70"/>
    </location>
</feature>
<keyword evidence="1" id="KW-0472">Membrane</keyword>
<name>A0ABP3PBN4_9PROT</name>
<keyword evidence="1" id="KW-0812">Transmembrane</keyword>
<evidence type="ECO:0000256" key="1">
    <source>
        <dbReference type="SAM" id="Phobius"/>
    </source>
</evidence>
<evidence type="ECO:0000313" key="4">
    <source>
        <dbReference type="Proteomes" id="UP001499951"/>
    </source>
</evidence>
<dbReference type="InterPro" id="IPR011499">
    <property type="entry name" value="Lipid_A_biosynth_N"/>
</dbReference>
<feature type="domain" description="Lipid A biosynthesis N-terminal" evidence="2">
    <location>
        <begin position="22"/>
        <end position="95"/>
    </location>
</feature>
<evidence type="ECO:0000259" key="2">
    <source>
        <dbReference type="SMART" id="SM01259"/>
    </source>
</evidence>
<organism evidence="3 4">
    <name type="scientific">Rhizomicrobium electricum</name>
    <dbReference type="NCBI Taxonomy" id="480070"/>
    <lineage>
        <taxon>Bacteria</taxon>
        <taxon>Pseudomonadati</taxon>
        <taxon>Pseudomonadota</taxon>
        <taxon>Alphaproteobacteria</taxon>
        <taxon>Micropepsales</taxon>
        <taxon>Micropepsaceae</taxon>
        <taxon>Rhizomicrobium</taxon>
    </lineage>
</organism>
<feature type="transmembrane region" description="Helical" evidence="1">
    <location>
        <begin position="76"/>
        <end position="97"/>
    </location>
</feature>
<dbReference type="Pfam" id="PF07578">
    <property type="entry name" value="LAB_N"/>
    <property type="match status" value="1"/>
</dbReference>
<accession>A0ABP3PBN4</accession>
<protein>
    <submittedName>
        <fullName evidence="3">Lipid-A-disaccharide synthase N-terminal domain-containing protein</fullName>
    </submittedName>
</protein>
<dbReference type="RefSeq" id="WP_166933832.1">
    <property type="nucleotide sequence ID" value="NZ_BAAADD010000003.1"/>
</dbReference>
<keyword evidence="4" id="KW-1185">Reference proteome</keyword>
<sequence length="116" mass="12638">MLDHLAHLFGVNTALEAAWLAVGFGGQALFASRFFVQLFYSERAKKSVMPIAFWYFSLGGGLITTVYALHLGKVGLPFLIAQVGGLVVYVRNLMLIYREKARLKALGAHPAGSGHD</sequence>
<proteinExistence type="predicted"/>
<feature type="transmembrane region" description="Helical" evidence="1">
    <location>
        <begin position="17"/>
        <end position="40"/>
    </location>
</feature>